<dbReference type="InterPro" id="IPR054491">
    <property type="entry name" value="MGH1-like_GH"/>
</dbReference>
<dbReference type="InterPro" id="IPR032856">
    <property type="entry name" value="GDE_N_bis"/>
</dbReference>
<feature type="domain" description="Mannosylglycerate hydrolase MGH1-like glycoside hydrolase" evidence="3">
    <location>
        <begin position="279"/>
        <end position="577"/>
    </location>
</feature>
<comment type="caution">
    <text evidence="4">The sequence shown here is derived from an EMBL/GenBank/DDBJ whole genome shotgun (WGS) entry which is preliminary data.</text>
</comment>
<dbReference type="SUPFAM" id="SSF48208">
    <property type="entry name" value="Six-hairpin glycosidases"/>
    <property type="match status" value="1"/>
</dbReference>
<dbReference type="Pfam" id="PF22422">
    <property type="entry name" value="MGH1-like_GH"/>
    <property type="match status" value="1"/>
</dbReference>
<protein>
    <submittedName>
        <fullName evidence="4">Glycogen debranching N-terminal domain-containing protein</fullName>
    </submittedName>
</protein>
<dbReference type="Gene3D" id="1.50.10.10">
    <property type="match status" value="1"/>
</dbReference>
<organism evidence="4 5">
    <name type="scientific">Actinokineospora guangxiensis</name>
    <dbReference type="NCBI Taxonomy" id="1490288"/>
    <lineage>
        <taxon>Bacteria</taxon>
        <taxon>Bacillati</taxon>
        <taxon>Actinomycetota</taxon>
        <taxon>Actinomycetes</taxon>
        <taxon>Pseudonocardiales</taxon>
        <taxon>Pseudonocardiaceae</taxon>
        <taxon>Actinokineospora</taxon>
    </lineage>
</organism>
<feature type="domain" description="Putative glycogen debranching enzyme N-terminal" evidence="2">
    <location>
        <begin position="17"/>
        <end position="196"/>
    </location>
</feature>
<dbReference type="Proteomes" id="UP001596157">
    <property type="component" value="Unassembled WGS sequence"/>
</dbReference>
<evidence type="ECO:0000313" key="5">
    <source>
        <dbReference type="Proteomes" id="UP001596157"/>
    </source>
</evidence>
<sequence>MPSLQPLLHDLATAVAAPTVALGSRSGQIRPEGTQGVLHGDVRVLRSAVLTVDGVEPEAVSHTERGPGTSEFVAVHRRGVPGDGADPLVWLRRERTVTATGLRERFTLVSAAPVELDLDVRLLVDADFAPVEVIKSGRAAPPPVPVTVDAGVATWSARGLRGRVRAPGSRMDSDGTRLRVDWTAALPARGSASLEWELVVHDPGSPLTATSARLPELAVTADDPRLARLLERSMSDLAGLLVSEAGHPDDAFAAAGAPWFLTLFGRDSLWAARMLLPVSVDLAAGTLRTLARAQGTRHDPQTGEAPGKMPHERRRGEFVTGDLALPALYYGTIDATALWVCLLHDAWRWGMPEDQVRALLPALRAALRWITTDADPDGDGFAEYQDHTGRGLANQGWKDSGDAIRSADGAFADAPVALAEVQGYHHEALTKAAALLSALGHPDDAEPLTAAASSLAAAFRARFWVGDGTGPYPALALDAHKKPVDSLTSNIGHLLGSGLLTADESATIAARLLAPDMSSGFGLRTMSTTNDAYHPLSYHCGSVWPHDTAIVIAGLTAADHPTHATGLATQLLAAAEHFDWRLPELYGGFAAQDTARPVPYPAACRPQAWSAAGAVTILCTVLGLAVDVPGRTITVRPPRPGPVGGIRVSGLSVAGSPLTVRVDRSGVVTVEQCPPGFRVIT</sequence>
<dbReference type="InterPro" id="IPR008928">
    <property type="entry name" value="6-hairpin_glycosidase_sf"/>
</dbReference>
<evidence type="ECO:0000313" key="4">
    <source>
        <dbReference type="EMBL" id="MFC5291275.1"/>
    </source>
</evidence>
<gene>
    <name evidence="4" type="ORF">ACFPM7_29855</name>
</gene>
<name>A0ABW0F0C1_9PSEU</name>
<keyword evidence="5" id="KW-1185">Reference proteome</keyword>
<evidence type="ECO:0000256" key="1">
    <source>
        <dbReference type="SAM" id="MobiDB-lite"/>
    </source>
</evidence>
<feature type="region of interest" description="Disordered" evidence="1">
    <location>
        <begin position="292"/>
        <end position="313"/>
    </location>
</feature>
<proteinExistence type="predicted"/>
<evidence type="ECO:0000259" key="3">
    <source>
        <dbReference type="Pfam" id="PF22422"/>
    </source>
</evidence>
<accession>A0ABW0F0C1</accession>
<dbReference type="RefSeq" id="WP_378251189.1">
    <property type="nucleotide sequence ID" value="NZ_JBHSKF010000025.1"/>
</dbReference>
<dbReference type="InterPro" id="IPR012341">
    <property type="entry name" value="6hp_glycosidase-like_sf"/>
</dbReference>
<dbReference type="Pfam" id="PF14742">
    <property type="entry name" value="GDE_N_bis"/>
    <property type="match status" value="1"/>
</dbReference>
<evidence type="ECO:0000259" key="2">
    <source>
        <dbReference type="Pfam" id="PF14742"/>
    </source>
</evidence>
<dbReference type="EMBL" id="JBHSKF010000025">
    <property type="protein sequence ID" value="MFC5291275.1"/>
    <property type="molecule type" value="Genomic_DNA"/>
</dbReference>
<reference evidence="5" key="1">
    <citation type="journal article" date="2019" name="Int. J. Syst. Evol. Microbiol.">
        <title>The Global Catalogue of Microorganisms (GCM) 10K type strain sequencing project: providing services to taxonomists for standard genome sequencing and annotation.</title>
        <authorList>
            <consortium name="The Broad Institute Genomics Platform"/>
            <consortium name="The Broad Institute Genome Sequencing Center for Infectious Disease"/>
            <person name="Wu L."/>
            <person name="Ma J."/>
        </authorList>
    </citation>
    <scope>NUCLEOTIDE SEQUENCE [LARGE SCALE GENOMIC DNA]</scope>
    <source>
        <strain evidence="5">CCUG 59778</strain>
    </source>
</reference>